<proteinExistence type="predicted"/>
<keyword evidence="1" id="KW-0597">Phosphoprotein</keyword>
<dbReference type="PROSITE" id="PS50110">
    <property type="entry name" value="RESPONSE_REGULATORY"/>
    <property type="match status" value="1"/>
</dbReference>
<dbReference type="CDD" id="cd00156">
    <property type="entry name" value="REC"/>
    <property type="match status" value="1"/>
</dbReference>
<evidence type="ECO:0000256" key="1">
    <source>
        <dbReference type="PROSITE-ProRule" id="PRU00169"/>
    </source>
</evidence>
<dbReference type="Pfam" id="PF00072">
    <property type="entry name" value="Response_reg"/>
    <property type="match status" value="1"/>
</dbReference>
<protein>
    <submittedName>
        <fullName evidence="3">Response regulator</fullName>
    </submittedName>
</protein>
<dbReference type="AlphaFoldDB" id="A0A7C3J6U6"/>
<dbReference type="GO" id="GO:0000160">
    <property type="term" value="P:phosphorelay signal transduction system"/>
    <property type="evidence" value="ECO:0007669"/>
    <property type="project" value="InterPro"/>
</dbReference>
<evidence type="ECO:0000313" key="3">
    <source>
        <dbReference type="EMBL" id="HFK24216.1"/>
    </source>
</evidence>
<dbReference type="EMBL" id="DSTT01000005">
    <property type="protein sequence ID" value="HFK24216.1"/>
    <property type="molecule type" value="Genomic_DNA"/>
</dbReference>
<comment type="caution">
    <text evidence="3">The sequence shown here is derived from an EMBL/GenBank/DDBJ whole genome shotgun (WGS) entry which is preliminary data.</text>
</comment>
<dbReference type="Gene3D" id="3.40.50.2300">
    <property type="match status" value="1"/>
</dbReference>
<organism evidence="3">
    <name type="scientific">candidate division WOR-3 bacterium</name>
    <dbReference type="NCBI Taxonomy" id="2052148"/>
    <lineage>
        <taxon>Bacteria</taxon>
        <taxon>Bacteria division WOR-3</taxon>
    </lineage>
</organism>
<accession>A0A7C3J6U6</accession>
<reference evidence="3" key="1">
    <citation type="journal article" date="2020" name="mSystems">
        <title>Genome- and Community-Level Interaction Insights into Carbon Utilization and Element Cycling Functions of Hydrothermarchaeota in Hydrothermal Sediment.</title>
        <authorList>
            <person name="Zhou Z."/>
            <person name="Liu Y."/>
            <person name="Xu W."/>
            <person name="Pan J."/>
            <person name="Luo Z.H."/>
            <person name="Li M."/>
        </authorList>
    </citation>
    <scope>NUCLEOTIDE SEQUENCE [LARGE SCALE GENOMIC DNA]</scope>
    <source>
        <strain evidence="3">SpSt-464</strain>
    </source>
</reference>
<dbReference type="SUPFAM" id="SSF52172">
    <property type="entry name" value="CheY-like"/>
    <property type="match status" value="1"/>
</dbReference>
<sequence length="250" mass="29359">MCLSELEKKGVIMKIGLIEDNETFANALKDILILKKHEVYLLNKHPLFIQSNEIETLDVLIIDIFLGSNYGINIINQLKRMELFLTFIVVTASPNQKIKDLLKELNVNYIIEKPFHYEQLDRILKEIEEYKFIIENFLNDGRMEKNILLLTKIPEIKIFKSLKKIKIEDLENIDFEKMDGTNFYIQIETLNIFNNFLIIKKLESLPQNKKLILKTNVNIDELKKSCETNTFLKSLVLRKCYLVSETLNVS</sequence>
<dbReference type="InterPro" id="IPR011006">
    <property type="entry name" value="CheY-like_superfamily"/>
</dbReference>
<name>A0A7C3J6U6_UNCW3</name>
<feature type="modified residue" description="4-aspartylphosphate" evidence="1">
    <location>
        <position position="63"/>
    </location>
</feature>
<gene>
    <name evidence="3" type="ORF">ENS15_06180</name>
</gene>
<dbReference type="InterPro" id="IPR001789">
    <property type="entry name" value="Sig_transdc_resp-reg_receiver"/>
</dbReference>
<evidence type="ECO:0000259" key="2">
    <source>
        <dbReference type="PROSITE" id="PS50110"/>
    </source>
</evidence>
<feature type="domain" description="Response regulatory" evidence="2">
    <location>
        <begin position="14"/>
        <end position="128"/>
    </location>
</feature>